<evidence type="ECO:0000259" key="5">
    <source>
        <dbReference type="SMART" id="SM00858"/>
    </source>
</evidence>
<evidence type="ECO:0000256" key="2">
    <source>
        <dbReference type="ARBA" id="ARBA00022729"/>
    </source>
</evidence>
<reference evidence="6 7" key="1">
    <citation type="submission" date="2019-09" db="EMBL/GenBank/DDBJ databases">
        <title>Genome sequence of Rhodovastum atsumiense, a diverse member of the Acetobacteraceae family of non-sulfur purple photosynthetic bacteria.</title>
        <authorList>
            <person name="Meyer T."/>
            <person name="Kyndt J."/>
        </authorList>
    </citation>
    <scope>NUCLEOTIDE SEQUENCE [LARGE SCALE GENOMIC DNA]</scope>
    <source>
        <strain evidence="6 7">DSM 21279</strain>
    </source>
</reference>
<keyword evidence="6" id="KW-0969">Cilium</keyword>
<sequence length="335" mass="34707">MTPRLLSLLGAALLATAPVPVAAATLRPAATLEAPVVRLADLFDDAGPLGERVLGPAPEPGTRIVVEARQLAAIARQFGVDWRPASSADRAVLERPGKGLPREAVLAALRDALTGAGAPGDGDIELPGFIAPLVAVEAAPAVAVEQIDYDDASGRFTAMLAISGPGMPAQRQRLSGRIVEMVELPVAVRRLPVGTVLQPGDLQTARIRAAALRNDDVVRDAAEAIGLTLRRPAVPGQPLARANVARPTVVQKGAQVTLQFTTPGLSLSGQGIALEPGALGERIQVRNPISQAVLEAEVIGPGRLRVAPGSTPLRATPSRRDAILARRDTAQAVLP</sequence>
<protein>
    <submittedName>
        <fullName evidence="6">Flagellar basal body P-ring formation protein FlgA</fullName>
    </submittedName>
</protein>
<dbReference type="RefSeq" id="WP_150041869.1">
    <property type="nucleotide sequence ID" value="NZ_OW485601.1"/>
</dbReference>
<dbReference type="GO" id="GO:0044780">
    <property type="term" value="P:bacterial-type flagellum assembly"/>
    <property type="evidence" value="ECO:0007669"/>
    <property type="project" value="InterPro"/>
</dbReference>
<keyword evidence="2 4" id="KW-0732">Signal</keyword>
<accession>A0A5M6IS55</accession>
<dbReference type="Pfam" id="PF13144">
    <property type="entry name" value="ChapFlgA"/>
    <property type="match status" value="1"/>
</dbReference>
<evidence type="ECO:0000313" key="6">
    <source>
        <dbReference type="EMBL" id="KAA5611130.1"/>
    </source>
</evidence>
<feature type="signal peptide" evidence="4">
    <location>
        <begin position="1"/>
        <end position="23"/>
    </location>
</feature>
<evidence type="ECO:0000313" key="7">
    <source>
        <dbReference type="Proteomes" id="UP000325255"/>
    </source>
</evidence>
<keyword evidence="6" id="KW-0966">Cell projection</keyword>
<gene>
    <name evidence="6" type="primary">flgA</name>
    <name evidence="6" type="ORF">F1189_16180</name>
</gene>
<dbReference type="InterPro" id="IPR039246">
    <property type="entry name" value="Flagellar_FlgA"/>
</dbReference>
<dbReference type="GO" id="GO:0042597">
    <property type="term" value="C:periplasmic space"/>
    <property type="evidence" value="ECO:0007669"/>
    <property type="project" value="UniProtKB-SubCell"/>
</dbReference>
<keyword evidence="7" id="KW-1185">Reference proteome</keyword>
<evidence type="ECO:0000256" key="1">
    <source>
        <dbReference type="ARBA" id="ARBA00004418"/>
    </source>
</evidence>
<organism evidence="6 7">
    <name type="scientific">Rhodovastum atsumiense</name>
    <dbReference type="NCBI Taxonomy" id="504468"/>
    <lineage>
        <taxon>Bacteria</taxon>
        <taxon>Pseudomonadati</taxon>
        <taxon>Pseudomonadota</taxon>
        <taxon>Alphaproteobacteria</taxon>
        <taxon>Acetobacterales</taxon>
        <taxon>Acetobacteraceae</taxon>
        <taxon>Rhodovastum</taxon>
    </lineage>
</organism>
<dbReference type="PANTHER" id="PTHR36307">
    <property type="entry name" value="FLAGELLA BASAL BODY P-RING FORMATION PROTEIN FLGA"/>
    <property type="match status" value="1"/>
</dbReference>
<dbReference type="InterPro" id="IPR017585">
    <property type="entry name" value="SAF_FlgA"/>
</dbReference>
<feature type="chain" id="PRO_5024367729" evidence="4">
    <location>
        <begin position="24"/>
        <end position="335"/>
    </location>
</feature>
<keyword evidence="3" id="KW-0574">Periplasm</keyword>
<dbReference type="CDD" id="cd11614">
    <property type="entry name" value="SAF_CpaB_FlgA_like"/>
    <property type="match status" value="1"/>
</dbReference>
<name>A0A5M6IS55_9PROT</name>
<comment type="subcellular location">
    <subcellularLocation>
        <location evidence="1">Periplasm</location>
    </subcellularLocation>
</comment>
<dbReference type="Proteomes" id="UP000325255">
    <property type="component" value="Unassembled WGS sequence"/>
</dbReference>
<dbReference type="SMART" id="SM00858">
    <property type="entry name" value="SAF"/>
    <property type="match status" value="1"/>
</dbReference>
<proteinExistence type="predicted"/>
<dbReference type="OrthoDB" id="7727421at2"/>
<dbReference type="EMBL" id="VWPK01000024">
    <property type="protein sequence ID" value="KAA5611130.1"/>
    <property type="molecule type" value="Genomic_DNA"/>
</dbReference>
<comment type="caution">
    <text evidence="6">The sequence shown here is derived from an EMBL/GenBank/DDBJ whole genome shotgun (WGS) entry which is preliminary data.</text>
</comment>
<dbReference type="NCBIfam" id="TIGR03170">
    <property type="entry name" value="flgA_cterm"/>
    <property type="match status" value="1"/>
</dbReference>
<dbReference type="InterPro" id="IPR013974">
    <property type="entry name" value="SAF"/>
</dbReference>
<dbReference type="AlphaFoldDB" id="A0A5M6IS55"/>
<dbReference type="Gene3D" id="3.90.1210.10">
    <property type="entry name" value="Antifreeze-like/N-acetylneuraminic acid synthase C-terminal domain"/>
    <property type="match status" value="1"/>
</dbReference>
<keyword evidence="6" id="KW-0282">Flagellum</keyword>
<feature type="domain" description="SAF" evidence="5">
    <location>
        <begin position="182"/>
        <end position="245"/>
    </location>
</feature>
<evidence type="ECO:0000256" key="3">
    <source>
        <dbReference type="ARBA" id="ARBA00022764"/>
    </source>
</evidence>
<dbReference type="PANTHER" id="PTHR36307:SF1">
    <property type="entry name" value="FLAGELLA BASAL BODY P-RING FORMATION PROTEIN FLGA"/>
    <property type="match status" value="1"/>
</dbReference>
<dbReference type="Gene3D" id="2.30.30.760">
    <property type="match status" value="1"/>
</dbReference>
<evidence type="ECO:0000256" key="4">
    <source>
        <dbReference type="SAM" id="SignalP"/>
    </source>
</evidence>